<evidence type="ECO:0000313" key="3">
    <source>
        <dbReference type="EMBL" id="WJW65996.1"/>
    </source>
</evidence>
<sequence length="88" mass="9861">MSKINVTAFIQKMNSEVTLQHKLENLGDIESLVNFAAQQGYVFSSQDWYDTVESSDGELDDNSLDQITGGKVSFQDFHFVIKVNKATP</sequence>
<evidence type="ECO:0000313" key="2">
    <source>
        <dbReference type="EMBL" id="NWJ46627.1"/>
    </source>
</evidence>
<dbReference type="Pfam" id="PF07862">
    <property type="entry name" value="Nif11"/>
    <property type="match status" value="1"/>
</dbReference>
<dbReference type="Proteomes" id="UP000521676">
    <property type="component" value="Unassembled WGS sequence"/>
</dbReference>
<dbReference type="RefSeq" id="WP_341467882.1">
    <property type="nucleotide sequence ID" value="NZ_CP128399.1"/>
</dbReference>
<evidence type="ECO:0000313" key="5">
    <source>
        <dbReference type="Proteomes" id="UP001431572"/>
    </source>
</evidence>
<evidence type="ECO:0000259" key="1">
    <source>
        <dbReference type="Pfam" id="PF07862"/>
    </source>
</evidence>
<reference evidence="2 4" key="1">
    <citation type="submission" date="2020-06" db="EMBL/GenBank/DDBJ databases">
        <title>Anoxygenic phototrophic Chloroflexota member uses a Type I reaction center.</title>
        <authorList>
            <person name="Tsuji J.M."/>
            <person name="Shaw N.A."/>
            <person name="Nagashima S."/>
            <person name="Venkiteswaran J."/>
            <person name="Schiff S.L."/>
            <person name="Hanada S."/>
            <person name="Tank M."/>
            <person name="Neufeld J.D."/>
        </authorList>
    </citation>
    <scope>NUCLEOTIDE SEQUENCE [LARGE SCALE GENOMIC DNA]</scope>
    <source>
        <strain evidence="2">L227-S17</strain>
    </source>
</reference>
<dbReference type="AlphaFoldDB" id="A0A8T7LZZ7"/>
<proteinExistence type="predicted"/>
<keyword evidence="5" id="KW-1185">Reference proteome</keyword>
<dbReference type="InterPro" id="IPR022516">
    <property type="entry name" value="CHP03798_Ocin"/>
</dbReference>
<gene>
    <name evidence="2" type="ORF">HXX08_12165</name>
    <name evidence="3" type="ORF">OZ401_001777</name>
</gene>
<dbReference type="EMBL" id="CP128399">
    <property type="protein sequence ID" value="WJW65996.1"/>
    <property type="molecule type" value="Genomic_DNA"/>
</dbReference>
<accession>A0A8T7LZZ7</accession>
<dbReference type="Proteomes" id="UP001431572">
    <property type="component" value="Chromosome 1"/>
</dbReference>
<protein>
    <submittedName>
        <fullName evidence="2">Nif11-like leader peptide family natural product</fullName>
    </submittedName>
</protein>
<name>A0A8T7LZZ7_9CHLR</name>
<feature type="domain" description="Nif11" evidence="1">
    <location>
        <begin position="1"/>
        <end position="48"/>
    </location>
</feature>
<dbReference type="NCBIfam" id="TIGR03798">
    <property type="entry name" value="leader_Nif11"/>
    <property type="match status" value="1"/>
</dbReference>
<evidence type="ECO:0000313" key="4">
    <source>
        <dbReference type="Proteomes" id="UP000521676"/>
    </source>
</evidence>
<dbReference type="EMBL" id="JACATZ010000001">
    <property type="protein sequence ID" value="NWJ46627.1"/>
    <property type="molecule type" value="Genomic_DNA"/>
</dbReference>
<dbReference type="InterPro" id="IPR012903">
    <property type="entry name" value="Nif11"/>
</dbReference>
<reference evidence="3" key="2">
    <citation type="journal article" date="2024" name="Nature">
        <title>Anoxygenic phototroph of the Chloroflexota uses a type I reaction centre.</title>
        <authorList>
            <person name="Tsuji J.M."/>
            <person name="Shaw N.A."/>
            <person name="Nagashima S."/>
            <person name="Venkiteswaran J.J."/>
            <person name="Schiff S.L."/>
            <person name="Watanabe T."/>
            <person name="Fukui M."/>
            <person name="Hanada S."/>
            <person name="Tank M."/>
            <person name="Neufeld J.D."/>
        </authorList>
    </citation>
    <scope>NUCLEOTIDE SEQUENCE</scope>
    <source>
        <strain evidence="3">L227-S17</strain>
    </source>
</reference>
<organism evidence="2 4">
    <name type="scientific">Candidatus Chlorohelix allophototropha</name>
    <dbReference type="NCBI Taxonomy" id="3003348"/>
    <lineage>
        <taxon>Bacteria</taxon>
        <taxon>Bacillati</taxon>
        <taxon>Chloroflexota</taxon>
        <taxon>Chloroflexia</taxon>
        <taxon>Candidatus Chloroheliales</taxon>
        <taxon>Candidatus Chloroheliaceae</taxon>
        <taxon>Candidatus Chlorohelix</taxon>
    </lineage>
</organism>